<organism evidence="3 4">
    <name type="scientific">Candidatus Methanofastidiosum methylothiophilum</name>
    <dbReference type="NCBI Taxonomy" id="1705564"/>
    <lineage>
        <taxon>Archaea</taxon>
        <taxon>Methanobacteriati</taxon>
        <taxon>Methanobacteriota</taxon>
        <taxon>Stenosarchaea group</taxon>
        <taxon>Candidatus Methanofastidiosia</taxon>
        <taxon>Candidatus Methanofastidiosales</taxon>
        <taxon>Candidatus Methanofastidiosaceae</taxon>
        <taxon>Candidatus Methanofastidiosum</taxon>
    </lineage>
</organism>
<evidence type="ECO:0000313" key="4">
    <source>
        <dbReference type="Proteomes" id="UP000075398"/>
    </source>
</evidence>
<comment type="caution">
    <text evidence="3">The sequence shown here is derived from an EMBL/GenBank/DDBJ whole genome shotgun (WGS) entry which is preliminary data.</text>
</comment>
<feature type="domain" description="Glycosyltransferase subfamily 4-like N-terminal" evidence="2">
    <location>
        <begin position="17"/>
        <end position="168"/>
    </location>
</feature>
<dbReference type="Gene3D" id="3.40.50.2000">
    <property type="entry name" value="Glycogen Phosphorylase B"/>
    <property type="match status" value="2"/>
</dbReference>
<dbReference type="Pfam" id="PF13439">
    <property type="entry name" value="Glyco_transf_4"/>
    <property type="match status" value="1"/>
</dbReference>
<dbReference type="PANTHER" id="PTHR45947">
    <property type="entry name" value="SULFOQUINOVOSYL TRANSFERASE SQD2"/>
    <property type="match status" value="1"/>
</dbReference>
<dbReference type="EMBL" id="LNGC01000232">
    <property type="protein sequence ID" value="KYC45480.1"/>
    <property type="molecule type" value="Genomic_DNA"/>
</dbReference>
<keyword evidence="3" id="KW-0328">Glycosyltransferase</keyword>
<dbReference type="Proteomes" id="UP000075398">
    <property type="component" value="Unassembled WGS sequence"/>
</dbReference>
<keyword evidence="3" id="KW-0808">Transferase</keyword>
<dbReference type="Pfam" id="PF00534">
    <property type="entry name" value="Glycos_transf_1"/>
    <property type="match status" value="1"/>
</dbReference>
<protein>
    <submittedName>
        <fullName evidence="3">Trehalose synthase</fullName>
        <ecNumber evidence="3">2.4.1.245</ecNumber>
    </submittedName>
</protein>
<accession>A0A150IKA7</accession>
<feature type="domain" description="Glycosyl transferase family 1" evidence="1">
    <location>
        <begin position="188"/>
        <end position="344"/>
    </location>
</feature>
<dbReference type="CDD" id="cd03801">
    <property type="entry name" value="GT4_PimA-like"/>
    <property type="match status" value="1"/>
</dbReference>
<evidence type="ECO:0000313" key="3">
    <source>
        <dbReference type="EMBL" id="KYC45480.1"/>
    </source>
</evidence>
<evidence type="ECO:0000259" key="1">
    <source>
        <dbReference type="Pfam" id="PF00534"/>
    </source>
</evidence>
<dbReference type="PATRIC" id="fig|1705409.3.peg.2392"/>
<dbReference type="InterPro" id="IPR050194">
    <property type="entry name" value="Glycosyltransferase_grp1"/>
</dbReference>
<gene>
    <name evidence="3" type="primary">treT_2</name>
    <name evidence="3" type="ORF">AMQ22_02208</name>
</gene>
<dbReference type="EC" id="2.4.1.245" evidence="3"/>
<name>A0A150IKA7_9EURY</name>
<dbReference type="AlphaFoldDB" id="A0A150IKA7"/>
<dbReference type="InterPro" id="IPR028098">
    <property type="entry name" value="Glyco_trans_4-like_N"/>
</dbReference>
<proteinExistence type="predicted"/>
<dbReference type="GO" id="GO:0102986">
    <property type="term" value="F:trehalose synthase activity"/>
    <property type="evidence" value="ECO:0007669"/>
    <property type="project" value="UniProtKB-EC"/>
</dbReference>
<dbReference type="SUPFAM" id="SSF53756">
    <property type="entry name" value="UDP-Glycosyltransferase/glycogen phosphorylase"/>
    <property type="match status" value="1"/>
</dbReference>
<reference evidence="3 4" key="1">
    <citation type="journal article" date="2016" name="ISME J.">
        <title>Chasing the elusive Euryarchaeota class WSA2: genomes reveal a uniquely fastidious methyl-reducing methanogen.</title>
        <authorList>
            <person name="Nobu M.K."/>
            <person name="Narihiro T."/>
            <person name="Kuroda K."/>
            <person name="Mei R."/>
            <person name="Liu W.T."/>
        </authorList>
    </citation>
    <scope>NUCLEOTIDE SEQUENCE [LARGE SCALE GENOMIC DNA]</scope>
    <source>
        <strain evidence="3">U1lsi0528_Bin055</strain>
    </source>
</reference>
<evidence type="ECO:0000259" key="2">
    <source>
        <dbReference type="Pfam" id="PF13439"/>
    </source>
</evidence>
<dbReference type="InterPro" id="IPR001296">
    <property type="entry name" value="Glyco_trans_1"/>
</dbReference>
<sequence>MKIAIVVLKFPPKWLAGTEIATYNIAKKLAKKGHEVHVITMLDEELPEYTLEEGFFVHRVRCVKSILKTFSMWFGFFLKIRSINPDIIHVQSIPLSVPAFFMRIFSNKNYIVWVQGSDIYTPTAFLKLFSAPLLKKASTIIALTEGMKAEIDKKYKMNSVVIPNGIELYKFKTELTDPRKLQNGAFSHDNNQKILFVGTLRQIKGVRYLIEAMSLIRLNNPHVELMIVGDGEEKEYLQKLTSDLNLNNCLSFVGKVSNDDIPKYMKEADLFVLPSLSESFGIVNIEAMASGLPIVSTNVGGLPDLIKDGINGFLVNPRDPAAIAEKSLLILNDKNLKERISQNNLSEAKKYSWDYVIERLVDEYSKVYSHHE</sequence>
<dbReference type="PANTHER" id="PTHR45947:SF3">
    <property type="entry name" value="SULFOQUINOVOSYL TRANSFERASE SQD2"/>
    <property type="match status" value="1"/>
</dbReference>